<dbReference type="EMBL" id="JAEHFJ010000006">
    <property type="protein sequence ID" value="MBJ2175330.1"/>
    <property type="molecule type" value="Genomic_DNA"/>
</dbReference>
<sequence length="202" mass="23048">MINIDTYKTILKPSEEVLFKDRGSKFLGYAYPLVNEGNVKQLIDNLKSQHHKARHWCYAWQVGIEDVHYRVNDDGEPNNSAGQPIYGQILSKDVTNVLVVVVRYFGGTKLGVGGLVNAYKTAAQLALESSKIVIKTINTQFQLSFEYAQMNVVMRIIKETSADIVEQIMEMKCEFVITIRKSEAKKLQLALEESRYINWKII</sequence>
<gene>
    <name evidence="3" type="ORF">JBL43_13840</name>
</gene>
<dbReference type="InterPro" id="IPR023582">
    <property type="entry name" value="Impact"/>
</dbReference>
<dbReference type="InterPro" id="IPR020568">
    <property type="entry name" value="Ribosomal_Su5_D2-typ_SF"/>
</dbReference>
<dbReference type="Gene3D" id="3.30.230.30">
    <property type="entry name" value="Impact, N-terminal domain"/>
    <property type="match status" value="1"/>
</dbReference>
<dbReference type="Pfam" id="PF01205">
    <property type="entry name" value="Impact_N"/>
    <property type="match status" value="1"/>
</dbReference>
<comment type="similarity">
    <text evidence="1">Belongs to the IMPACT family.</text>
</comment>
<accession>A0ABS0WTQ4</accession>
<evidence type="ECO:0000313" key="3">
    <source>
        <dbReference type="EMBL" id="MBJ2175330.1"/>
    </source>
</evidence>
<comment type="caution">
    <text evidence="3">The sequence shown here is derived from an EMBL/GenBank/DDBJ whole genome shotgun (WGS) entry which is preliminary data.</text>
</comment>
<organism evidence="3 4">
    <name type="scientific">Aureibaculum flavum</name>
    <dbReference type="NCBI Taxonomy" id="2795986"/>
    <lineage>
        <taxon>Bacteria</taxon>
        <taxon>Pseudomonadati</taxon>
        <taxon>Bacteroidota</taxon>
        <taxon>Flavobacteriia</taxon>
        <taxon>Flavobacteriales</taxon>
        <taxon>Flavobacteriaceae</taxon>
        <taxon>Aureibaculum</taxon>
    </lineage>
</organism>
<evidence type="ECO:0000256" key="1">
    <source>
        <dbReference type="ARBA" id="ARBA00007665"/>
    </source>
</evidence>
<keyword evidence="4" id="KW-1185">Reference proteome</keyword>
<dbReference type="PANTHER" id="PTHR16301">
    <property type="entry name" value="IMPACT-RELATED"/>
    <property type="match status" value="1"/>
</dbReference>
<evidence type="ECO:0000313" key="4">
    <source>
        <dbReference type="Proteomes" id="UP000623301"/>
    </source>
</evidence>
<name>A0ABS0WTQ4_9FLAO</name>
<dbReference type="PANTHER" id="PTHR16301:SF20">
    <property type="entry name" value="IMPACT FAMILY MEMBER YIGZ"/>
    <property type="match status" value="1"/>
</dbReference>
<dbReference type="InterPro" id="IPR036956">
    <property type="entry name" value="Impact_N_sf"/>
</dbReference>
<feature type="domain" description="Impact N-terminal" evidence="2">
    <location>
        <begin position="22"/>
        <end position="127"/>
    </location>
</feature>
<dbReference type="SUPFAM" id="SSF54211">
    <property type="entry name" value="Ribosomal protein S5 domain 2-like"/>
    <property type="match status" value="1"/>
</dbReference>
<proteinExistence type="inferred from homology"/>
<dbReference type="InterPro" id="IPR001498">
    <property type="entry name" value="Impact_N"/>
</dbReference>
<protein>
    <submittedName>
        <fullName evidence="3">YigZ family protein</fullName>
    </submittedName>
</protein>
<evidence type="ECO:0000259" key="2">
    <source>
        <dbReference type="Pfam" id="PF01205"/>
    </source>
</evidence>
<reference evidence="3 4" key="1">
    <citation type="submission" date="2020-12" db="EMBL/GenBank/DDBJ databases">
        <title>Aureibaculum luteum sp. nov. and Aureibaculum flavum sp. nov., novel members of the family Flavobacteriaceae isolated from Antarctic intertidal sediments.</title>
        <authorList>
            <person name="He X."/>
            <person name="Zhang X."/>
        </authorList>
    </citation>
    <scope>NUCLEOTIDE SEQUENCE [LARGE SCALE GENOMIC DNA]</scope>
    <source>
        <strain evidence="3 4">A20</strain>
    </source>
</reference>
<dbReference type="Proteomes" id="UP000623301">
    <property type="component" value="Unassembled WGS sequence"/>
</dbReference>